<dbReference type="GO" id="GO:0016020">
    <property type="term" value="C:membrane"/>
    <property type="evidence" value="ECO:0007669"/>
    <property type="project" value="UniProtKB-SubCell"/>
</dbReference>
<feature type="domain" description="Glycosyl transferase family 28 C-terminal" evidence="5">
    <location>
        <begin position="201"/>
        <end position="305"/>
    </location>
</feature>
<dbReference type="AlphaFoldDB" id="A0A1D2YVF7"/>
<evidence type="ECO:0000259" key="6">
    <source>
        <dbReference type="Pfam" id="PF06925"/>
    </source>
</evidence>
<dbReference type="InterPro" id="IPR050519">
    <property type="entry name" value="Glycosyltransf_28_UgtP"/>
</dbReference>
<evidence type="ECO:0000256" key="3">
    <source>
        <dbReference type="ARBA" id="ARBA00022676"/>
    </source>
</evidence>
<organism evidence="7 8">
    <name type="scientific">Vulcanibacillus modesticaldus</name>
    <dbReference type="NCBI Taxonomy" id="337097"/>
    <lineage>
        <taxon>Bacteria</taxon>
        <taxon>Bacillati</taxon>
        <taxon>Bacillota</taxon>
        <taxon>Bacilli</taxon>
        <taxon>Bacillales</taxon>
        <taxon>Bacillaceae</taxon>
        <taxon>Vulcanibacillus</taxon>
    </lineage>
</organism>
<evidence type="ECO:0000256" key="2">
    <source>
        <dbReference type="ARBA" id="ARBA00006962"/>
    </source>
</evidence>
<evidence type="ECO:0000313" key="7">
    <source>
        <dbReference type="EMBL" id="OEF99605.1"/>
    </source>
</evidence>
<evidence type="ECO:0008006" key="9">
    <source>
        <dbReference type="Google" id="ProtNLM"/>
    </source>
</evidence>
<dbReference type="STRING" id="337097.BHF71_08255"/>
<evidence type="ECO:0000313" key="8">
    <source>
        <dbReference type="Proteomes" id="UP000243739"/>
    </source>
</evidence>
<comment type="caution">
    <text evidence="7">The sequence shown here is derived from an EMBL/GenBank/DDBJ whole genome shotgun (WGS) entry which is preliminary data.</text>
</comment>
<keyword evidence="8" id="KW-1185">Reference proteome</keyword>
<comment type="subcellular location">
    <subcellularLocation>
        <location evidence="1">Membrane</location>
    </subcellularLocation>
</comment>
<evidence type="ECO:0000259" key="5">
    <source>
        <dbReference type="Pfam" id="PF04101"/>
    </source>
</evidence>
<protein>
    <recommendedName>
        <fullName evidence="9">Galactosyldiacylglycerol synthase</fullName>
    </recommendedName>
</protein>
<name>A0A1D2YVF7_9BACI</name>
<dbReference type="EMBL" id="MIJF01000018">
    <property type="protein sequence ID" value="OEF99605.1"/>
    <property type="molecule type" value="Genomic_DNA"/>
</dbReference>
<dbReference type="Gene3D" id="3.40.50.2000">
    <property type="entry name" value="Glycogen Phosphorylase B"/>
    <property type="match status" value="1"/>
</dbReference>
<proteinExistence type="inferred from homology"/>
<dbReference type="Pfam" id="PF06925">
    <property type="entry name" value="MGDG_synth"/>
    <property type="match status" value="1"/>
</dbReference>
<evidence type="ECO:0000256" key="1">
    <source>
        <dbReference type="ARBA" id="ARBA00004370"/>
    </source>
</evidence>
<dbReference type="SUPFAM" id="SSF53756">
    <property type="entry name" value="UDP-Glycosyltransferase/glycogen phosphorylase"/>
    <property type="match status" value="1"/>
</dbReference>
<dbReference type="InterPro" id="IPR007235">
    <property type="entry name" value="Glyco_trans_28_C"/>
</dbReference>
<comment type="similarity">
    <text evidence="2">Belongs to the glycosyltransferase 28 family.</text>
</comment>
<keyword evidence="4" id="KW-0808">Transferase</keyword>
<dbReference type="RefSeq" id="WP_069656527.1">
    <property type="nucleotide sequence ID" value="NZ_MIJF01000018.1"/>
</dbReference>
<gene>
    <name evidence="7" type="ORF">BHF71_08255</name>
</gene>
<keyword evidence="3" id="KW-0328">Glycosyltransferase</keyword>
<feature type="domain" description="Diacylglycerol glucosyltransferase N-terminal" evidence="6">
    <location>
        <begin position="15"/>
        <end position="177"/>
    </location>
</feature>
<dbReference type="OrthoDB" id="9815663at2"/>
<dbReference type="GO" id="GO:0009247">
    <property type="term" value="P:glycolipid biosynthetic process"/>
    <property type="evidence" value="ECO:0007669"/>
    <property type="project" value="InterPro"/>
</dbReference>
<dbReference type="GO" id="GO:0016758">
    <property type="term" value="F:hexosyltransferase activity"/>
    <property type="evidence" value="ECO:0007669"/>
    <property type="project" value="InterPro"/>
</dbReference>
<sequence length="369" mass="42595">MKILIVTESMAGKGHYKAAESIAKSIESSKISHEVKIVNLLPIVSKNLEQIVKVIYMTILKKIPKLWGWMHQRESKFALYFKKIIAYIMIIRLKRFIEIEKPELIIATHASGLTALSMLKTKNKYRLAAVFTDYQVNSFWVDKNIDYYFVAHQEFKTKLIEEYQVNPSKVFVSGIPIDPIFFYSTKRSKIFLADLKKKFRILIMGGGFGLGSIKEIICSLNLVKDVPISITVVTGMNQQLFRELSLLKSTLNVPLKVLKYQEDVFTLMKNNDLLISKAGGLTISEALSVPIPILIYRPLPGQEEKNSKFLIKMKSVIRISRLEDIQYWTKYLYYHPNFYLKLIQQEQKIAKPDSAIYISNILLNQNKKI</sequence>
<dbReference type="PANTHER" id="PTHR43025">
    <property type="entry name" value="MONOGALACTOSYLDIACYLGLYCEROL SYNTHASE"/>
    <property type="match status" value="1"/>
</dbReference>
<dbReference type="Pfam" id="PF04101">
    <property type="entry name" value="Glyco_tran_28_C"/>
    <property type="match status" value="1"/>
</dbReference>
<dbReference type="Proteomes" id="UP000243739">
    <property type="component" value="Unassembled WGS sequence"/>
</dbReference>
<accession>A0A1D2YVF7</accession>
<dbReference type="PANTHER" id="PTHR43025:SF3">
    <property type="entry name" value="MONOGALACTOSYLDIACYLGLYCEROL SYNTHASE 1, CHLOROPLASTIC"/>
    <property type="match status" value="1"/>
</dbReference>
<reference evidence="7 8" key="1">
    <citation type="submission" date="2016-09" db="EMBL/GenBank/DDBJ databases">
        <title>Draft genome sequence for the type strain of Vulcanibacillus modesticaldus BR, a strictly anaerobic, moderately thermophilic, and nitrate-reducing bacterium from deep sea-hydrothermal vents of the Mid-Atlantic Ridge.</title>
        <authorList>
            <person name="Abin C.A."/>
            <person name="Hollibaugh J.T."/>
        </authorList>
    </citation>
    <scope>NUCLEOTIDE SEQUENCE [LARGE SCALE GENOMIC DNA]</scope>
    <source>
        <strain evidence="7 8">BR</strain>
    </source>
</reference>
<evidence type="ECO:0000256" key="4">
    <source>
        <dbReference type="ARBA" id="ARBA00022679"/>
    </source>
</evidence>
<dbReference type="InterPro" id="IPR009695">
    <property type="entry name" value="Diacylglyc_glucosyltr_N"/>
</dbReference>